<evidence type="ECO:0000313" key="14">
    <source>
        <dbReference type="EMBL" id="TCS66677.1"/>
    </source>
</evidence>
<dbReference type="NCBIfam" id="TIGR00693">
    <property type="entry name" value="thiE"/>
    <property type="match status" value="1"/>
</dbReference>
<dbReference type="Gene3D" id="3.20.20.70">
    <property type="entry name" value="Aldolase class I"/>
    <property type="match status" value="1"/>
</dbReference>
<evidence type="ECO:0000256" key="5">
    <source>
        <dbReference type="ARBA" id="ARBA00022977"/>
    </source>
</evidence>
<keyword evidence="2 9" id="KW-0808">Transferase</keyword>
<proteinExistence type="inferred from homology"/>
<dbReference type="EMBL" id="BHEO01000002">
    <property type="protein sequence ID" value="GBU04406.1"/>
    <property type="molecule type" value="Genomic_DNA"/>
</dbReference>
<comment type="catalytic activity">
    <reaction evidence="8 9 10">
        <text>2-[(2R,5Z)-2-carboxy-4-methylthiazol-5(2H)-ylidene]ethyl phosphate + 4-amino-2-methyl-5-(diphosphooxymethyl)pyrimidine + 2 H(+) = thiamine phosphate + CO2 + diphosphate</text>
        <dbReference type="Rhea" id="RHEA:47844"/>
        <dbReference type="ChEBI" id="CHEBI:15378"/>
        <dbReference type="ChEBI" id="CHEBI:16526"/>
        <dbReference type="ChEBI" id="CHEBI:33019"/>
        <dbReference type="ChEBI" id="CHEBI:37575"/>
        <dbReference type="ChEBI" id="CHEBI:57841"/>
        <dbReference type="ChEBI" id="CHEBI:62899"/>
        <dbReference type="EC" id="2.5.1.3"/>
    </reaction>
</comment>
<comment type="function">
    <text evidence="9">Condenses 4-methyl-5-(beta-hydroxyethyl)thiazole monophosphate (THZ-P) and 2-methyl-4-amino-5-hydroxymethyl pyrimidine pyrophosphate (HMP-PP) to form thiamine monophosphate (TMP).</text>
</comment>
<dbReference type="Pfam" id="PF02581">
    <property type="entry name" value="TMP-TENI"/>
    <property type="match status" value="1"/>
</dbReference>
<comment type="similarity">
    <text evidence="9 10">Belongs to the thiamine-phosphate synthase family.</text>
</comment>
<keyword evidence="4 9" id="KW-0460">Magnesium</keyword>
<dbReference type="GO" id="GO:0000287">
    <property type="term" value="F:magnesium ion binding"/>
    <property type="evidence" value="ECO:0007669"/>
    <property type="project" value="UniProtKB-UniRule"/>
</dbReference>
<dbReference type="InterPro" id="IPR022998">
    <property type="entry name" value="ThiamineP_synth_TenI"/>
</dbReference>
<organism evidence="14 15">
    <name type="scientific">Faecalimonas umbilicata</name>
    <dbReference type="NCBI Taxonomy" id="1912855"/>
    <lineage>
        <taxon>Bacteria</taxon>
        <taxon>Bacillati</taxon>
        <taxon>Bacillota</taxon>
        <taxon>Clostridia</taxon>
        <taxon>Lachnospirales</taxon>
        <taxon>Lachnospiraceae</taxon>
        <taxon>Faecalimonas</taxon>
    </lineage>
</organism>
<dbReference type="PANTHER" id="PTHR20857:SF15">
    <property type="entry name" value="THIAMINE-PHOSPHATE SYNTHASE"/>
    <property type="match status" value="1"/>
</dbReference>
<feature type="binding site" evidence="9">
    <location>
        <begin position="138"/>
        <end position="140"/>
    </location>
    <ligand>
        <name>2-[(2R,5Z)-2-carboxy-4-methylthiazol-5(2H)-ylidene]ethyl phosphate</name>
        <dbReference type="ChEBI" id="CHEBI:62899"/>
    </ligand>
</feature>
<evidence type="ECO:0000256" key="10">
    <source>
        <dbReference type="RuleBase" id="RU003826"/>
    </source>
</evidence>
<feature type="binding site" evidence="9">
    <location>
        <position position="74"/>
    </location>
    <ligand>
        <name>Mg(2+)</name>
        <dbReference type="ChEBI" id="CHEBI:18420"/>
    </ligand>
</feature>
<dbReference type="GO" id="GO:0009229">
    <property type="term" value="P:thiamine diphosphate biosynthetic process"/>
    <property type="evidence" value="ECO:0007669"/>
    <property type="project" value="UniProtKB-UniRule"/>
</dbReference>
<feature type="binding site" evidence="9">
    <location>
        <begin position="188"/>
        <end position="189"/>
    </location>
    <ligand>
        <name>2-[(2R,5Z)-2-carboxy-4-methylthiazol-5(2H)-ylidene]ethyl phosphate</name>
        <dbReference type="ChEBI" id="CHEBI:62899"/>
    </ligand>
</feature>
<feature type="binding site" evidence="9">
    <location>
        <begin position="41"/>
        <end position="45"/>
    </location>
    <ligand>
        <name>4-amino-2-methyl-5-(diphosphooxymethyl)pyrimidine</name>
        <dbReference type="ChEBI" id="CHEBI:57841"/>
    </ligand>
</feature>
<evidence type="ECO:0000256" key="9">
    <source>
        <dbReference type="HAMAP-Rule" id="MF_00097"/>
    </source>
</evidence>
<evidence type="ECO:0000259" key="12">
    <source>
        <dbReference type="Pfam" id="PF02581"/>
    </source>
</evidence>
<dbReference type="PANTHER" id="PTHR20857">
    <property type="entry name" value="THIAMINE-PHOSPHATE PYROPHOSPHORYLASE"/>
    <property type="match status" value="1"/>
</dbReference>
<comment type="pathway">
    <text evidence="1 9 11">Cofactor biosynthesis; thiamine diphosphate biosynthesis; thiamine phosphate from 4-amino-2-methyl-5-diphosphomethylpyrimidine and 4-methyl-5-(2-phosphoethyl)-thiazole: step 1/1.</text>
</comment>
<feature type="binding site" evidence="9">
    <location>
        <position position="168"/>
    </location>
    <ligand>
        <name>2-[(2R,5Z)-2-carboxy-4-methylthiazol-5(2H)-ylidene]ethyl phosphate</name>
        <dbReference type="ChEBI" id="CHEBI:62899"/>
    </ligand>
</feature>
<protein>
    <recommendedName>
        <fullName evidence="9">Thiamine-phosphate synthase</fullName>
        <shortName evidence="9">TP synthase</shortName>
        <shortName evidence="9">TPS</shortName>
        <ecNumber evidence="9">2.5.1.3</ecNumber>
    </recommendedName>
    <alternativeName>
        <fullName evidence="9">Thiamine-phosphate pyrophosphorylase</fullName>
        <shortName evidence="9">TMP pyrophosphorylase</shortName>
        <shortName evidence="9">TMP-PPase</shortName>
    </alternativeName>
</protein>
<keyword evidence="3 9" id="KW-0479">Metal-binding</keyword>
<evidence type="ECO:0000313" key="16">
    <source>
        <dbReference type="Proteomes" id="UP000702954"/>
    </source>
</evidence>
<comment type="caution">
    <text evidence="14">The sequence shown here is derived from an EMBL/GenBank/DDBJ whole genome shotgun (WGS) entry which is preliminary data.</text>
</comment>
<evidence type="ECO:0000256" key="6">
    <source>
        <dbReference type="ARBA" id="ARBA00047334"/>
    </source>
</evidence>
<evidence type="ECO:0000256" key="2">
    <source>
        <dbReference type="ARBA" id="ARBA00022679"/>
    </source>
</evidence>
<gene>
    <name evidence="9" type="primary">thiE</name>
    <name evidence="13" type="synonym">thiE2</name>
    <name evidence="14" type="ORF">EDD74_11810</name>
    <name evidence="13" type="ORF">FAEUMB_09470</name>
</gene>
<keyword evidence="5 9" id="KW-0784">Thiamine biosynthesis</keyword>
<dbReference type="GO" id="GO:0009228">
    <property type="term" value="P:thiamine biosynthetic process"/>
    <property type="evidence" value="ECO:0007669"/>
    <property type="project" value="UniProtKB-KW"/>
</dbReference>
<evidence type="ECO:0000256" key="1">
    <source>
        <dbReference type="ARBA" id="ARBA00005165"/>
    </source>
</evidence>
<dbReference type="EMBL" id="SLZV01000018">
    <property type="protein sequence ID" value="TCS66677.1"/>
    <property type="molecule type" value="Genomic_DNA"/>
</dbReference>
<comment type="cofactor">
    <cofactor evidence="9">
        <name>Mg(2+)</name>
        <dbReference type="ChEBI" id="CHEBI:18420"/>
    </cofactor>
    <text evidence="9">Binds 1 Mg(2+) ion per subunit.</text>
</comment>
<dbReference type="RefSeq" id="WP_008974963.1">
    <property type="nucleotide sequence ID" value="NZ_BHEO01000002.1"/>
</dbReference>
<feature type="binding site" evidence="9">
    <location>
        <position position="93"/>
    </location>
    <ligand>
        <name>Mg(2+)</name>
        <dbReference type="ChEBI" id="CHEBI:18420"/>
    </ligand>
</feature>
<name>A0A4R3JK69_9FIRM</name>
<dbReference type="InterPro" id="IPR034291">
    <property type="entry name" value="TMP_synthase"/>
</dbReference>
<dbReference type="InterPro" id="IPR013785">
    <property type="entry name" value="Aldolase_TIM"/>
</dbReference>
<dbReference type="GO" id="GO:0005737">
    <property type="term" value="C:cytoplasm"/>
    <property type="evidence" value="ECO:0007669"/>
    <property type="project" value="TreeGrafter"/>
</dbReference>
<dbReference type="Proteomes" id="UP000702954">
    <property type="component" value="Unassembled WGS sequence"/>
</dbReference>
<reference evidence="13 16" key="1">
    <citation type="journal article" date="2018" name="Int. J. Syst. Evol. Microbiol.">
        <title>Draft Genome Sequence of Faecalimonas umbilicata JCM 30896T, an Acetate-Producing Bacterium Isolated from Human Feces.</title>
        <authorList>
            <person name="Sakamoto M."/>
            <person name="Ikeyama N."/>
            <person name="Yuki M."/>
            <person name="Ohkuma M."/>
        </authorList>
    </citation>
    <scope>NUCLEOTIDE SEQUENCE [LARGE SCALE GENOMIC DNA]</scope>
    <source>
        <strain evidence="13 16">EGH7</strain>
    </source>
</reference>
<evidence type="ECO:0000256" key="3">
    <source>
        <dbReference type="ARBA" id="ARBA00022723"/>
    </source>
</evidence>
<dbReference type="InterPro" id="IPR036206">
    <property type="entry name" value="ThiamineP_synth_sf"/>
</dbReference>
<feature type="domain" description="Thiamine phosphate synthase/TenI" evidence="12">
    <location>
        <begin position="11"/>
        <end position="191"/>
    </location>
</feature>
<dbReference type="CDD" id="cd00564">
    <property type="entry name" value="TMP_TenI"/>
    <property type="match status" value="1"/>
</dbReference>
<dbReference type="Proteomes" id="UP000294613">
    <property type="component" value="Unassembled WGS sequence"/>
</dbReference>
<feature type="binding site" evidence="9">
    <location>
        <position position="112"/>
    </location>
    <ligand>
        <name>4-amino-2-methyl-5-(diphosphooxymethyl)pyrimidine</name>
        <dbReference type="ChEBI" id="CHEBI:57841"/>
    </ligand>
</feature>
<evidence type="ECO:0000313" key="15">
    <source>
        <dbReference type="Proteomes" id="UP000294613"/>
    </source>
</evidence>
<dbReference type="HAMAP" id="MF_00097">
    <property type="entry name" value="TMP_synthase"/>
    <property type="match status" value="1"/>
</dbReference>
<evidence type="ECO:0000256" key="4">
    <source>
        <dbReference type="ARBA" id="ARBA00022842"/>
    </source>
</evidence>
<feature type="binding site" evidence="9">
    <location>
        <position position="141"/>
    </location>
    <ligand>
        <name>4-amino-2-methyl-5-(diphosphooxymethyl)pyrimidine</name>
        <dbReference type="ChEBI" id="CHEBI:57841"/>
    </ligand>
</feature>
<evidence type="ECO:0000256" key="8">
    <source>
        <dbReference type="ARBA" id="ARBA00047883"/>
    </source>
</evidence>
<accession>A0A4R3JK69</accession>
<evidence type="ECO:0000256" key="11">
    <source>
        <dbReference type="RuleBase" id="RU004253"/>
    </source>
</evidence>
<dbReference type="GO" id="GO:0004789">
    <property type="term" value="F:thiamine-phosphate diphosphorylase activity"/>
    <property type="evidence" value="ECO:0007669"/>
    <property type="project" value="UniProtKB-UniRule"/>
</dbReference>
<evidence type="ECO:0000313" key="13">
    <source>
        <dbReference type="EMBL" id="GBU04406.1"/>
    </source>
</evidence>
<comment type="catalytic activity">
    <reaction evidence="7 9 10">
        <text>2-(2-carboxy-4-methylthiazol-5-yl)ethyl phosphate + 4-amino-2-methyl-5-(diphosphooxymethyl)pyrimidine + 2 H(+) = thiamine phosphate + CO2 + diphosphate</text>
        <dbReference type="Rhea" id="RHEA:47848"/>
        <dbReference type="ChEBI" id="CHEBI:15378"/>
        <dbReference type="ChEBI" id="CHEBI:16526"/>
        <dbReference type="ChEBI" id="CHEBI:33019"/>
        <dbReference type="ChEBI" id="CHEBI:37575"/>
        <dbReference type="ChEBI" id="CHEBI:57841"/>
        <dbReference type="ChEBI" id="CHEBI:62890"/>
        <dbReference type="EC" id="2.5.1.3"/>
    </reaction>
</comment>
<keyword evidence="16" id="KW-1185">Reference proteome</keyword>
<sequence length="217" mass="23224">MRTGNQVDLTLYLVTDSTYHTTESLLRTVEEACKGGVTLVQLREKEAGGKEYLEKAILVKKITDRYGVPLIIDDRVDVAIACDAAGVHVGASDLPVAVARKLLGPEKIVGATAKTVEAAKKAWEEGADYLGVGAIYPTTTKVITILTKPETLKAICETVPIPVTAIGGLNAENLEILRGCKMDGVAVVSAIMKADDPKRAAEYLKEKICKLKDTEGK</sequence>
<dbReference type="AlphaFoldDB" id="A0A4R3JK69"/>
<feature type="binding site" evidence="9">
    <location>
        <position position="73"/>
    </location>
    <ligand>
        <name>4-amino-2-methyl-5-(diphosphooxymethyl)pyrimidine</name>
        <dbReference type="ChEBI" id="CHEBI:57841"/>
    </ligand>
</feature>
<dbReference type="FunFam" id="3.20.20.70:FF:000096">
    <property type="entry name" value="Thiamine-phosphate synthase"/>
    <property type="match status" value="1"/>
</dbReference>
<dbReference type="UniPathway" id="UPA00060">
    <property type="reaction ID" value="UER00141"/>
</dbReference>
<dbReference type="SUPFAM" id="SSF51391">
    <property type="entry name" value="Thiamin phosphate synthase"/>
    <property type="match status" value="1"/>
</dbReference>
<comment type="catalytic activity">
    <reaction evidence="6 9 10">
        <text>4-methyl-5-(2-phosphooxyethyl)-thiazole + 4-amino-2-methyl-5-(diphosphooxymethyl)pyrimidine + H(+) = thiamine phosphate + diphosphate</text>
        <dbReference type="Rhea" id="RHEA:22328"/>
        <dbReference type="ChEBI" id="CHEBI:15378"/>
        <dbReference type="ChEBI" id="CHEBI:33019"/>
        <dbReference type="ChEBI" id="CHEBI:37575"/>
        <dbReference type="ChEBI" id="CHEBI:57841"/>
        <dbReference type="ChEBI" id="CHEBI:58296"/>
        <dbReference type="EC" id="2.5.1.3"/>
    </reaction>
</comment>
<reference evidence="14 15" key="2">
    <citation type="submission" date="2019-03" db="EMBL/GenBank/DDBJ databases">
        <title>Genomic Encyclopedia of Type Strains, Phase IV (KMG-IV): sequencing the most valuable type-strain genomes for metagenomic binning, comparative biology and taxonomic classification.</title>
        <authorList>
            <person name="Goeker M."/>
        </authorList>
    </citation>
    <scope>NUCLEOTIDE SEQUENCE [LARGE SCALE GENOMIC DNA]</scope>
    <source>
        <strain evidence="14 15">DSM 103426</strain>
    </source>
</reference>
<evidence type="ECO:0000256" key="7">
    <source>
        <dbReference type="ARBA" id="ARBA00047851"/>
    </source>
</evidence>
<dbReference type="EC" id="2.5.1.3" evidence="9"/>